<keyword evidence="2" id="KW-0732">Signal</keyword>
<dbReference type="Proteomes" id="UP000069940">
    <property type="component" value="Unassembled WGS sequence"/>
</dbReference>
<proteinExistence type="predicted"/>
<feature type="compositionally biased region" description="Low complexity" evidence="1">
    <location>
        <begin position="38"/>
        <end position="48"/>
    </location>
</feature>
<dbReference type="GeneID" id="134285929"/>
<name>A0ABM1ZKI2_AEDAL</name>
<dbReference type="EnsemblMetazoa" id="AALFPA23_019355.R28471">
    <property type="protein sequence ID" value="AALFPA23_019355.P28471"/>
    <property type="gene ID" value="AALFPA23_019355"/>
</dbReference>
<keyword evidence="4" id="KW-1185">Reference proteome</keyword>
<sequence length="97" mass="10028">MKVIAAFVLFTAVVGALADYPAPPPPKPYHAPPPPAYHAPAHHAPAPHHAPVVHTYPVKAPAAKCGANLLVGCAPSVAHVPCVPVHEHGHHAPAPHY</sequence>
<dbReference type="RefSeq" id="XP_062703468.1">
    <property type="nucleotide sequence ID" value="XM_062847484.1"/>
</dbReference>
<reference evidence="4" key="1">
    <citation type="journal article" date="2015" name="Proc. Natl. Acad. Sci. U.S.A.">
        <title>Genome sequence of the Asian Tiger mosquito, Aedes albopictus, reveals insights into its biology, genetics, and evolution.</title>
        <authorList>
            <person name="Chen X.G."/>
            <person name="Jiang X."/>
            <person name="Gu J."/>
            <person name="Xu M."/>
            <person name="Wu Y."/>
            <person name="Deng Y."/>
            <person name="Zhang C."/>
            <person name="Bonizzoni M."/>
            <person name="Dermauw W."/>
            <person name="Vontas J."/>
            <person name="Armbruster P."/>
            <person name="Huang X."/>
            <person name="Yang Y."/>
            <person name="Zhang H."/>
            <person name="He W."/>
            <person name="Peng H."/>
            <person name="Liu Y."/>
            <person name="Wu K."/>
            <person name="Chen J."/>
            <person name="Lirakis M."/>
            <person name="Topalis P."/>
            <person name="Van Leeuwen T."/>
            <person name="Hall A.B."/>
            <person name="Jiang X."/>
            <person name="Thorpe C."/>
            <person name="Mueller R.L."/>
            <person name="Sun C."/>
            <person name="Waterhouse R.M."/>
            <person name="Yan G."/>
            <person name="Tu Z.J."/>
            <person name="Fang X."/>
            <person name="James A.A."/>
        </authorList>
    </citation>
    <scope>NUCLEOTIDE SEQUENCE [LARGE SCALE GENOMIC DNA]</scope>
    <source>
        <strain evidence="4">Foshan</strain>
    </source>
</reference>
<evidence type="ECO:0000256" key="1">
    <source>
        <dbReference type="SAM" id="MobiDB-lite"/>
    </source>
</evidence>
<organism evidence="3 4">
    <name type="scientific">Aedes albopictus</name>
    <name type="common">Asian tiger mosquito</name>
    <name type="synonym">Stegomyia albopicta</name>
    <dbReference type="NCBI Taxonomy" id="7160"/>
    <lineage>
        <taxon>Eukaryota</taxon>
        <taxon>Metazoa</taxon>
        <taxon>Ecdysozoa</taxon>
        <taxon>Arthropoda</taxon>
        <taxon>Hexapoda</taxon>
        <taxon>Insecta</taxon>
        <taxon>Pterygota</taxon>
        <taxon>Neoptera</taxon>
        <taxon>Endopterygota</taxon>
        <taxon>Diptera</taxon>
        <taxon>Nematocera</taxon>
        <taxon>Culicoidea</taxon>
        <taxon>Culicidae</taxon>
        <taxon>Culicinae</taxon>
        <taxon>Aedini</taxon>
        <taxon>Aedes</taxon>
        <taxon>Stegomyia</taxon>
    </lineage>
</organism>
<protein>
    <submittedName>
        <fullName evidence="3">Uncharacterized protein</fullName>
    </submittedName>
</protein>
<accession>A0ABM1ZKI2</accession>
<dbReference type="EnsemblMetazoa" id="AALFPA23_010752.R15108">
    <property type="protein sequence ID" value="AALFPA23_010752.P15108"/>
    <property type="gene ID" value="AALFPA23_010752"/>
</dbReference>
<evidence type="ECO:0000256" key="2">
    <source>
        <dbReference type="SAM" id="SignalP"/>
    </source>
</evidence>
<dbReference type="GeneID" id="109412709"/>
<reference evidence="3" key="2">
    <citation type="submission" date="2025-05" db="UniProtKB">
        <authorList>
            <consortium name="EnsemblMetazoa"/>
        </authorList>
    </citation>
    <scope>IDENTIFICATION</scope>
    <source>
        <strain evidence="3">Foshan</strain>
    </source>
</reference>
<feature type="region of interest" description="Disordered" evidence="1">
    <location>
        <begin position="29"/>
        <end position="48"/>
    </location>
</feature>
<evidence type="ECO:0000313" key="3">
    <source>
        <dbReference type="EnsemblMetazoa" id="AALFPA23_019355.P28471"/>
    </source>
</evidence>
<feature type="signal peptide" evidence="2">
    <location>
        <begin position="1"/>
        <end position="18"/>
    </location>
</feature>
<evidence type="ECO:0000313" key="4">
    <source>
        <dbReference type="Proteomes" id="UP000069940"/>
    </source>
</evidence>
<dbReference type="RefSeq" id="XP_019541870.1">
    <property type="nucleotide sequence ID" value="XM_019686325.3"/>
</dbReference>
<feature type="chain" id="PRO_5045023650" evidence="2">
    <location>
        <begin position="19"/>
        <end position="97"/>
    </location>
</feature>